<feature type="compositionally biased region" description="Basic and acidic residues" evidence="5">
    <location>
        <begin position="1670"/>
        <end position="1684"/>
    </location>
</feature>
<evidence type="ECO:0000313" key="7">
    <source>
        <dbReference type="EMBL" id="KAL1406401.1"/>
    </source>
</evidence>
<feature type="region of interest" description="Disordered" evidence="5">
    <location>
        <begin position="524"/>
        <end position="548"/>
    </location>
</feature>
<name>A0ABR3PVB2_9TREE</name>
<keyword evidence="8" id="KW-1185">Reference proteome</keyword>
<dbReference type="Gene3D" id="1.10.10.10">
    <property type="entry name" value="Winged helix-like DNA-binding domain superfamily/Winged helix DNA-binding domain"/>
    <property type="match status" value="1"/>
</dbReference>
<dbReference type="Pfam" id="PF12257">
    <property type="entry name" value="IML1"/>
    <property type="match status" value="1"/>
</dbReference>
<dbReference type="GeneID" id="95989143"/>
<feature type="region of interest" description="Disordered" evidence="5">
    <location>
        <begin position="856"/>
        <end position="926"/>
    </location>
</feature>
<protein>
    <recommendedName>
        <fullName evidence="3">Vacuolar membrane-associated protein IML1</fullName>
    </recommendedName>
    <alternativeName>
        <fullName evidence="4">Vacuolar membrane-associated protein iml1</fullName>
    </alternativeName>
</protein>
<dbReference type="EMBL" id="JBBXJM010000006">
    <property type="protein sequence ID" value="KAL1406401.1"/>
    <property type="molecule type" value="Genomic_DNA"/>
</dbReference>
<dbReference type="SMART" id="SM00049">
    <property type="entry name" value="DEP"/>
    <property type="match status" value="1"/>
</dbReference>
<dbReference type="SUPFAM" id="SSF46785">
    <property type="entry name" value="Winged helix' DNA-binding domain"/>
    <property type="match status" value="1"/>
</dbReference>
<dbReference type="Proteomes" id="UP001565368">
    <property type="component" value="Unassembled WGS sequence"/>
</dbReference>
<dbReference type="PANTHER" id="PTHR13179:SF8">
    <property type="entry name" value="GATOR COMPLEX PROTEIN DEPDC5"/>
    <property type="match status" value="1"/>
</dbReference>
<dbReference type="InterPro" id="IPR000591">
    <property type="entry name" value="DEP_dom"/>
</dbReference>
<feature type="region of interest" description="Disordered" evidence="5">
    <location>
        <begin position="1"/>
        <end position="65"/>
    </location>
</feature>
<proteinExistence type="inferred from homology"/>
<evidence type="ECO:0000256" key="3">
    <source>
        <dbReference type="ARBA" id="ARBA00018529"/>
    </source>
</evidence>
<comment type="subcellular location">
    <subcellularLocation>
        <location evidence="1">Vacuole membrane</location>
        <topology evidence="1">Peripheral membrane protein</topology>
    </subcellularLocation>
</comment>
<dbReference type="InterPro" id="IPR036388">
    <property type="entry name" value="WH-like_DNA-bd_sf"/>
</dbReference>
<evidence type="ECO:0000256" key="1">
    <source>
        <dbReference type="ARBA" id="ARBA00004148"/>
    </source>
</evidence>
<feature type="compositionally biased region" description="Low complexity" evidence="5">
    <location>
        <begin position="809"/>
        <end position="820"/>
    </location>
</feature>
<dbReference type="InterPro" id="IPR027244">
    <property type="entry name" value="IML1"/>
</dbReference>
<feature type="compositionally biased region" description="Polar residues" evidence="5">
    <location>
        <begin position="973"/>
        <end position="987"/>
    </location>
</feature>
<comment type="similarity">
    <text evidence="2">Belongs to the IML1 family.</text>
</comment>
<reference evidence="7 8" key="1">
    <citation type="submission" date="2023-08" db="EMBL/GenBank/DDBJ databases">
        <title>Annotated Genome Sequence of Vanrija albida AlHP1.</title>
        <authorList>
            <person name="Herzog R."/>
        </authorList>
    </citation>
    <scope>NUCLEOTIDE SEQUENCE [LARGE SCALE GENOMIC DNA]</scope>
    <source>
        <strain evidence="7 8">AlHP1</strain>
    </source>
</reference>
<feature type="compositionally biased region" description="Polar residues" evidence="5">
    <location>
        <begin position="784"/>
        <end position="808"/>
    </location>
</feature>
<comment type="caution">
    <text evidence="7">The sequence shown here is derived from an EMBL/GenBank/DDBJ whole genome shotgun (WGS) entry which is preliminary data.</text>
</comment>
<evidence type="ECO:0000259" key="6">
    <source>
        <dbReference type="PROSITE" id="PS50186"/>
    </source>
</evidence>
<sequence>MAGGEDPSQSPPMPDLHTFKSMPVVPTVASHGAPPNPHATPAPTIHGLPPIPSPEDVPPRFSTPTNNVRLSLYTYSPSQSHNQVVSQREPPSLLPAPASNAASRVLLSYASLPWAAQPGDYLEIRRVPVAATDTRRNLTNHQPVLSKDKYEVDATEGVKPGKGRDGYIFRLGEDVPSVPVNQIQVPNAIANAFKLQHRQDVEVIRIQDPQTAFIDFIELNFSQYVGRADMWRLGMSLENTTVHVGEKVTLAGGAVRADVQGVWRGRHQYSSGILTSKTKTIFRSKSAQTYIFIQLCEETWEFDEDGERYYEKVLHGFLPDLFQRWTAIGASHLVTIILFARVYYTDEEVTYLESLDLTLGLMKDYHGRWCKDFFHVLYDFERKGDWMPALAEIKKRMERSEREILLDFQLAQLHGQDHAHANAKKRIVGRWSFAYEGNVLEAVNLALNPFDEHYIDRDLSRTGLSMTVLTPGTGHFAVDKNLLRLTTERMIDHGIGLDLVCLTKMPLHSVPLFSYLSERPTRKVGEDLNPAATKPATPDPLYHDSDGSRRDRELTDCYSLAFWVYCSFYFKTHDKHFRRDRFVPRCKMYEIQMLGILDHNLTTVVVPMLDVEDMDQTKKRLTVDDRKLLHDQYDAEIFGEGKKAPHAAVGKENLAVSPTSTSRLSNNSAGTSYQSARLLAHRMEEERRAKTEPGSPRVINRADRTRQSIATQASITEESMSNPSLPEVYPLSSGAFMPDIPTSSATPSPLPIIKAPDPRRPSLMDNVLEQRTPSSRITSTTSIAVSPSQSILSNDQPPSGASTPKRTPSSSVKKLKSQSSRGSIVSRFASTWLFGSLATRAQPSVATAAVENIERRDVSNKFSQSKPPSPAAPKDELPPPSIPQTVPGLGIGIGITRTSPAISPTKPKPVPRTLKSQPMPIASQGTRGLNDELTVARSMPRSIPRSLHNSFKGARSMDDSWRNKTQAAFGRTTQHRTVNPCNPTEGPNDNGIGGHSRRWQHVRPRLASGKQHVVKWKSLCAPACLPLTTDFMPTTEEIATHYEAHSYDIACFPDQVSFLVRPDAAQINLPLAVMREMASQRLSQNFQFIVLPHNSNLHDDPVAAADVARLAPRNLLLGDSTKSGLRVGGASEVLKDASGAIYLSWSNHIHRLTFDPSKQSVTVQRFVRKTHYSTQPHAYKCLVWPYQMHGFQEATALFKYPNIDAKLNFNYLDRLIAGEEDRFQSNLRFWRTRYLLIPSGKDPNQVGLMPKGEQYQTSEILITGAVKVLELLGKNQWKRPGEAPKPLRLLATTFDPSACVLDEGLVEELERLTSGREKIEGKHTLEGMTLQQVADMMNKPNNGLIIRDRWWNFNVHEDSFTGEQFCEWLKATFTDVTTREQAADWGQSLFEKGLIEHVTGQHNFQDTYFFYRMRAQYDIHQANKPKGARSWFGGKAAAPARLTLETEVESKSGTPARALRLTDKPAKKRKVKMSQSIVIDLDPTRKSDRAEVAMLHADIIHNTRNAFHFELNWLGVTAGLLEELRGKCSTLAERYGLKFVEAPVEQIKDVNLKCAYRSAIPIPLALAPPVIPDLGLRLAESASSGQAINYFEYAILTQEFDFVLDFEASDRYPDNIEVEYAYRSKVKFEYSQFCHKGGLALVQCVGGEAGYLWCDNRPFLSTPVKGRQTSADDHRAHHGHESDKPAQQTRAEQLAALRRKFEAFCSDPVRLAEFYERVTPPPVGGGAVEEATDDLAPKEQGEAAAGGESEKVD</sequence>
<feature type="domain" description="DEP" evidence="6">
    <location>
        <begin position="1340"/>
        <end position="1415"/>
    </location>
</feature>
<evidence type="ECO:0000256" key="4">
    <source>
        <dbReference type="ARBA" id="ARBA00021881"/>
    </source>
</evidence>
<evidence type="ECO:0000256" key="5">
    <source>
        <dbReference type="SAM" id="MobiDB-lite"/>
    </source>
</evidence>
<feature type="region of interest" description="Disordered" evidence="5">
    <location>
        <begin position="1665"/>
        <end position="1689"/>
    </location>
</feature>
<dbReference type="InterPro" id="IPR036390">
    <property type="entry name" value="WH_DNA-bd_sf"/>
</dbReference>
<feature type="compositionally biased region" description="Low complexity" evidence="5">
    <location>
        <begin position="771"/>
        <end position="783"/>
    </location>
</feature>
<feature type="region of interest" description="Disordered" evidence="5">
    <location>
        <begin position="973"/>
        <end position="996"/>
    </location>
</feature>
<dbReference type="Pfam" id="PF00610">
    <property type="entry name" value="DEP"/>
    <property type="match status" value="1"/>
</dbReference>
<feature type="region of interest" description="Disordered" evidence="5">
    <location>
        <begin position="684"/>
        <end position="707"/>
    </location>
</feature>
<evidence type="ECO:0000256" key="2">
    <source>
        <dbReference type="ARBA" id="ARBA00005643"/>
    </source>
</evidence>
<dbReference type="CDD" id="cd04449">
    <property type="entry name" value="DEP_DEPDC5-like"/>
    <property type="match status" value="1"/>
</dbReference>
<dbReference type="PROSITE" id="PS50186">
    <property type="entry name" value="DEP"/>
    <property type="match status" value="1"/>
</dbReference>
<dbReference type="RefSeq" id="XP_069206345.1">
    <property type="nucleotide sequence ID" value="XM_069356504.1"/>
</dbReference>
<evidence type="ECO:0000313" key="8">
    <source>
        <dbReference type="Proteomes" id="UP001565368"/>
    </source>
</evidence>
<dbReference type="PANTHER" id="PTHR13179">
    <property type="entry name" value="DEP DOMAIN CONTAINING PROTEIN 5"/>
    <property type="match status" value="1"/>
</dbReference>
<feature type="region of interest" description="Disordered" evidence="5">
    <location>
        <begin position="1718"/>
        <end position="1753"/>
    </location>
</feature>
<accession>A0ABR3PVB2</accession>
<dbReference type="InterPro" id="IPR048255">
    <property type="entry name" value="IML1_N"/>
</dbReference>
<gene>
    <name evidence="7" type="primary">IML1</name>
    <name evidence="7" type="ORF">Q8F55_008100</name>
</gene>
<organism evidence="7 8">
    <name type="scientific">Vanrija albida</name>
    <dbReference type="NCBI Taxonomy" id="181172"/>
    <lineage>
        <taxon>Eukaryota</taxon>
        <taxon>Fungi</taxon>
        <taxon>Dikarya</taxon>
        <taxon>Basidiomycota</taxon>
        <taxon>Agaricomycotina</taxon>
        <taxon>Tremellomycetes</taxon>
        <taxon>Trichosporonales</taxon>
        <taxon>Trichosporonaceae</taxon>
        <taxon>Vanrija</taxon>
    </lineage>
</organism>
<feature type="region of interest" description="Disordered" evidence="5">
    <location>
        <begin position="739"/>
        <end position="820"/>
    </location>
</feature>